<protein>
    <submittedName>
        <fullName evidence="2">Uncharacterized protein</fullName>
    </submittedName>
</protein>
<dbReference type="RefSeq" id="WP_344321245.1">
    <property type="nucleotide sequence ID" value="NZ_BAAASZ010000012.1"/>
</dbReference>
<feature type="region of interest" description="Disordered" evidence="1">
    <location>
        <begin position="1"/>
        <end position="22"/>
    </location>
</feature>
<keyword evidence="3" id="KW-1185">Reference proteome</keyword>
<evidence type="ECO:0000313" key="3">
    <source>
        <dbReference type="Proteomes" id="UP001501638"/>
    </source>
</evidence>
<evidence type="ECO:0000313" key="2">
    <source>
        <dbReference type="EMBL" id="GAA2432460.1"/>
    </source>
</evidence>
<sequence length="60" mass="6306">MDGDERPARMRTAVFPDPNGVDTAAVDQDRAHDFVIDVAAGKPQEVPLVAAAPRALHAGV</sequence>
<gene>
    <name evidence="2" type="ORF">GCM10010405_14260</name>
</gene>
<dbReference type="EMBL" id="BAAASZ010000012">
    <property type="protein sequence ID" value="GAA2432460.1"/>
    <property type="molecule type" value="Genomic_DNA"/>
</dbReference>
<organism evidence="2 3">
    <name type="scientific">Streptomyces macrosporus</name>
    <dbReference type="NCBI Taxonomy" id="44032"/>
    <lineage>
        <taxon>Bacteria</taxon>
        <taxon>Bacillati</taxon>
        <taxon>Actinomycetota</taxon>
        <taxon>Actinomycetes</taxon>
        <taxon>Kitasatosporales</taxon>
        <taxon>Streptomycetaceae</taxon>
        <taxon>Streptomyces</taxon>
    </lineage>
</organism>
<comment type="caution">
    <text evidence="2">The sequence shown here is derived from an EMBL/GenBank/DDBJ whole genome shotgun (WGS) entry which is preliminary data.</text>
</comment>
<dbReference type="Proteomes" id="UP001501638">
    <property type="component" value="Unassembled WGS sequence"/>
</dbReference>
<evidence type="ECO:0000256" key="1">
    <source>
        <dbReference type="SAM" id="MobiDB-lite"/>
    </source>
</evidence>
<name>A0ABN3JN00_9ACTN</name>
<accession>A0ABN3JN00</accession>
<reference evidence="2 3" key="1">
    <citation type="journal article" date="2019" name="Int. J. Syst. Evol. Microbiol.">
        <title>The Global Catalogue of Microorganisms (GCM) 10K type strain sequencing project: providing services to taxonomists for standard genome sequencing and annotation.</title>
        <authorList>
            <consortium name="The Broad Institute Genomics Platform"/>
            <consortium name="The Broad Institute Genome Sequencing Center for Infectious Disease"/>
            <person name="Wu L."/>
            <person name="Ma J."/>
        </authorList>
    </citation>
    <scope>NUCLEOTIDE SEQUENCE [LARGE SCALE GENOMIC DNA]</scope>
    <source>
        <strain evidence="2 3">JCM 6305</strain>
    </source>
</reference>
<proteinExistence type="predicted"/>